<reference evidence="2 3" key="1">
    <citation type="journal article" date="2024" name="Genome Biol. Evol.">
        <title>Chromosome-level genome assembly of the viviparous eelpout Zoarces viviparus.</title>
        <authorList>
            <person name="Fuhrmann N."/>
            <person name="Brasseur M.V."/>
            <person name="Bakowski C.E."/>
            <person name="Podsiadlowski L."/>
            <person name="Prost S."/>
            <person name="Krehenwinkel H."/>
            <person name="Mayer C."/>
        </authorList>
    </citation>
    <scope>NUCLEOTIDE SEQUENCE [LARGE SCALE GENOMIC DNA]</scope>
    <source>
        <strain evidence="2">NO-MEL_2022_Ind0_liver</strain>
    </source>
</reference>
<accession>A0AAW1EU41</accession>
<dbReference type="Pfam" id="PF08524">
    <property type="entry name" value="rRNA_processing"/>
    <property type="match status" value="1"/>
</dbReference>
<dbReference type="PANTHER" id="PTHR15657">
    <property type="entry name" value="THYROID TRANSCRIPTION FACTOR 1-ASSOCIATED PROTEIN 26"/>
    <property type="match status" value="1"/>
</dbReference>
<dbReference type="Proteomes" id="UP001488805">
    <property type="component" value="Unassembled WGS sequence"/>
</dbReference>
<evidence type="ECO:0008006" key="4">
    <source>
        <dbReference type="Google" id="ProtNLM"/>
    </source>
</evidence>
<proteinExistence type="predicted"/>
<keyword evidence="3" id="KW-1185">Reference proteome</keyword>
<dbReference type="EMBL" id="JBCEZU010000134">
    <property type="protein sequence ID" value="KAK9525728.1"/>
    <property type="molecule type" value="Genomic_DNA"/>
</dbReference>
<sequence length="259" mass="30709">MAPTDQQRKTKKFTAKDGNWKKSNNNGQGVKQKRKWVPEQKVFEGSVKEGQGFALKRKEKVKHEYNKLLRKERRRRPESKALYKEKYPEHLRHLYEAEAKKLKNETWTNRLNRSKMRIKWQEKEEEERGENEAAAEEEEPDPEVTGGSEQTDCGAENPETRAVAEKEGLPMSNRMRKKVLKKTSYQKTKEEFEAITEKRKKKKEEYLKSSQQRDEAIQKYKEKKLETFQMLSRKTKKGQPNLNLQMDYLLQKITQGTGK</sequence>
<evidence type="ECO:0000313" key="3">
    <source>
        <dbReference type="Proteomes" id="UP001488805"/>
    </source>
</evidence>
<dbReference type="InterPro" id="IPR013730">
    <property type="entry name" value="Fyv7/TAP26"/>
</dbReference>
<gene>
    <name evidence="2" type="ORF">VZT92_016411</name>
</gene>
<dbReference type="PANTHER" id="PTHR15657:SF1">
    <property type="entry name" value="THYROID TRANSCRIPTION FACTOR 1-ASSOCIATED PROTEIN 26"/>
    <property type="match status" value="1"/>
</dbReference>
<dbReference type="AlphaFoldDB" id="A0AAW1EU41"/>
<feature type="compositionally biased region" description="Acidic residues" evidence="1">
    <location>
        <begin position="123"/>
        <end position="142"/>
    </location>
</feature>
<comment type="caution">
    <text evidence="2">The sequence shown here is derived from an EMBL/GenBank/DDBJ whole genome shotgun (WGS) entry which is preliminary data.</text>
</comment>
<dbReference type="PRINTS" id="PR01854">
    <property type="entry name" value="BR22PROTEIN"/>
</dbReference>
<feature type="region of interest" description="Disordered" evidence="1">
    <location>
        <begin position="107"/>
        <end position="189"/>
    </location>
</feature>
<feature type="region of interest" description="Disordered" evidence="1">
    <location>
        <begin position="1"/>
        <end position="34"/>
    </location>
</feature>
<protein>
    <recommendedName>
        <fullName evidence="4">Thyroid transcription factor 1-associated protein 26</fullName>
    </recommendedName>
</protein>
<organism evidence="2 3">
    <name type="scientific">Zoarces viviparus</name>
    <name type="common">Viviparous eelpout</name>
    <name type="synonym">Blennius viviparus</name>
    <dbReference type="NCBI Taxonomy" id="48416"/>
    <lineage>
        <taxon>Eukaryota</taxon>
        <taxon>Metazoa</taxon>
        <taxon>Chordata</taxon>
        <taxon>Craniata</taxon>
        <taxon>Vertebrata</taxon>
        <taxon>Euteleostomi</taxon>
        <taxon>Actinopterygii</taxon>
        <taxon>Neopterygii</taxon>
        <taxon>Teleostei</taxon>
        <taxon>Neoteleostei</taxon>
        <taxon>Acanthomorphata</taxon>
        <taxon>Eupercaria</taxon>
        <taxon>Perciformes</taxon>
        <taxon>Cottioidei</taxon>
        <taxon>Zoarcales</taxon>
        <taxon>Zoarcidae</taxon>
        <taxon>Zoarcinae</taxon>
        <taxon>Zoarces</taxon>
    </lineage>
</organism>
<dbReference type="GO" id="GO:0005634">
    <property type="term" value="C:nucleus"/>
    <property type="evidence" value="ECO:0007669"/>
    <property type="project" value="TreeGrafter"/>
</dbReference>
<evidence type="ECO:0000256" key="1">
    <source>
        <dbReference type="SAM" id="MobiDB-lite"/>
    </source>
</evidence>
<name>A0AAW1EU41_ZOAVI</name>
<feature type="compositionally biased region" description="Basic and acidic residues" evidence="1">
    <location>
        <begin position="158"/>
        <end position="168"/>
    </location>
</feature>
<evidence type="ECO:0000313" key="2">
    <source>
        <dbReference type="EMBL" id="KAK9525728.1"/>
    </source>
</evidence>